<reference evidence="5" key="1">
    <citation type="submission" date="2018-01" db="EMBL/GenBank/DDBJ databases">
        <authorList>
            <person name="Mao J.F."/>
        </authorList>
    </citation>
    <scope>NUCLEOTIDE SEQUENCE</scope>
    <source>
        <strain evidence="5">Huo1</strain>
        <tissue evidence="5">Leaf</tissue>
    </source>
</reference>
<accession>A0A8X8ZEW1</accession>
<dbReference type="InterPro" id="IPR031107">
    <property type="entry name" value="Small_HSP"/>
</dbReference>
<dbReference type="Proteomes" id="UP000298416">
    <property type="component" value="Unassembled WGS sequence"/>
</dbReference>
<gene>
    <name evidence="5" type="ORF">SASPL_138959</name>
</gene>
<comment type="similarity">
    <text evidence="2 3">Belongs to the small heat shock protein (HSP20) family.</text>
</comment>
<evidence type="ECO:0000313" key="6">
    <source>
        <dbReference type="Proteomes" id="UP000298416"/>
    </source>
</evidence>
<keyword evidence="1" id="KW-0346">Stress response</keyword>
<dbReference type="AlphaFoldDB" id="A0A8X8ZEW1"/>
<keyword evidence="6" id="KW-1185">Reference proteome</keyword>
<dbReference type="EMBL" id="PNBA02000014">
    <property type="protein sequence ID" value="KAG6402088.1"/>
    <property type="molecule type" value="Genomic_DNA"/>
</dbReference>
<dbReference type="InterPro" id="IPR008978">
    <property type="entry name" value="HSP20-like_chaperone"/>
</dbReference>
<dbReference type="Pfam" id="PF00011">
    <property type="entry name" value="HSP20"/>
    <property type="match status" value="1"/>
</dbReference>
<name>A0A8X8ZEW1_SALSN</name>
<evidence type="ECO:0000256" key="3">
    <source>
        <dbReference type="RuleBase" id="RU003616"/>
    </source>
</evidence>
<sequence length="229" mass="26070">MVESSLSEGPIYFSYFYSNSNFDFTLSDPDLATSLTLDIKIDGSKSTEEEKVVILMLRFQYNVMKGYQLVRSKSYHFVKESGRTTLYVTKVAQNNRVVSRKIIWDRVLVPERWLVENNAAFSKEQPRGNACVDWKEAADAHVLKVDVPGFGEEEVKVEIEASGGILQISGERREERGEEGYKWHCVERGGGMFLRRFKLPENAKLEELTMGLEKGVLTVTVPKINQVFG</sequence>
<feature type="domain" description="SHSP" evidence="4">
    <location>
        <begin position="123"/>
        <end position="229"/>
    </location>
</feature>
<protein>
    <recommendedName>
        <fullName evidence="4">SHSP domain-containing protein</fullName>
    </recommendedName>
</protein>
<dbReference type="InterPro" id="IPR002068">
    <property type="entry name" value="A-crystallin/Hsp20_dom"/>
</dbReference>
<reference evidence="5" key="2">
    <citation type="submission" date="2020-08" db="EMBL/GenBank/DDBJ databases">
        <title>Plant Genome Project.</title>
        <authorList>
            <person name="Zhang R.-G."/>
        </authorList>
    </citation>
    <scope>NUCLEOTIDE SEQUENCE</scope>
    <source>
        <strain evidence="5">Huo1</strain>
        <tissue evidence="5">Leaf</tissue>
    </source>
</reference>
<dbReference type="PROSITE" id="PS01031">
    <property type="entry name" value="SHSP"/>
    <property type="match status" value="1"/>
</dbReference>
<proteinExistence type="inferred from homology"/>
<dbReference type="PANTHER" id="PTHR11527">
    <property type="entry name" value="HEAT-SHOCK PROTEIN 20 FAMILY MEMBER"/>
    <property type="match status" value="1"/>
</dbReference>
<organism evidence="5">
    <name type="scientific">Salvia splendens</name>
    <name type="common">Scarlet sage</name>
    <dbReference type="NCBI Taxonomy" id="180675"/>
    <lineage>
        <taxon>Eukaryota</taxon>
        <taxon>Viridiplantae</taxon>
        <taxon>Streptophyta</taxon>
        <taxon>Embryophyta</taxon>
        <taxon>Tracheophyta</taxon>
        <taxon>Spermatophyta</taxon>
        <taxon>Magnoliopsida</taxon>
        <taxon>eudicotyledons</taxon>
        <taxon>Gunneridae</taxon>
        <taxon>Pentapetalae</taxon>
        <taxon>asterids</taxon>
        <taxon>lamiids</taxon>
        <taxon>Lamiales</taxon>
        <taxon>Lamiaceae</taxon>
        <taxon>Nepetoideae</taxon>
        <taxon>Mentheae</taxon>
        <taxon>Salviinae</taxon>
        <taxon>Salvia</taxon>
        <taxon>Salvia subgen. Calosphace</taxon>
        <taxon>core Calosphace</taxon>
    </lineage>
</organism>
<comment type="caution">
    <text evidence="5">The sequence shown here is derived from an EMBL/GenBank/DDBJ whole genome shotgun (WGS) entry which is preliminary data.</text>
</comment>
<evidence type="ECO:0000256" key="2">
    <source>
        <dbReference type="PROSITE-ProRule" id="PRU00285"/>
    </source>
</evidence>
<evidence type="ECO:0000259" key="4">
    <source>
        <dbReference type="PROSITE" id="PS01031"/>
    </source>
</evidence>
<dbReference type="SUPFAM" id="SSF49764">
    <property type="entry name" value="HSP20-like chaperones"/>
    <property type="match status" value="1"/>
</dbReference>
<evidence type="ECO:0000256" key="1">
    <source>
        <dbReference type="ARBA" id="ARBA00023016"/>
    </source>
</evidence>
<evidence type="ECO:0000313" key="5">
    <source>
        <dbReference type="EMBL" id="KAG6402088.1"/>
    </source>
</evidence>
<dbReference type="Gene3D" id="2.60.40.790">
    <property type="match status" value="1"/>
</dbReference>